<dbReference type="EMBL" id="BLLF01002704">
    <property type="protein sequence ID" value="GFH25061.1"/>
    <property type="molecule type" value="Genomic_DNA"/>
</dbReference>
<protein>
    <submittedName>
        <fullName evidence="1">Uncharacterized protein</fullName>
    </submittedName>
</protein>
<sequence length="177" mass="18516">MRICAHAHGPCGIGHPGSTGIAEHAMGASSSRGKLEQSIDEPSWLAQFVACEALDLTLDYSSSQGQPRPCIQPCDGLGKPLIMNCEDSFQARPSIAAALARSTSARSEGDACDHERAMDSCLALHAAAARPSLSASSTPCPTLPNALHRSSFDSHAIILPHKQMGAGITDARFILAK</sequence>
<organism evidence="1 2">
    <name type="scientific">Haematococcus lacustris</name>
    <name type="common">Green alga</name>
    <name type="synonym">Haematococcus pluvialis</name>
    <dbReference type="NCBI Taxonomy" id="44745"/>
    <lineage>
        <taxon>Eukaryota</taxon>
        <taxon>Viridiplantae</taxon>
        <taxon>Chlorophyta</taxon>
        <taxon>core chlorophytes</taxon>
        <taxon>Chlorophyceae</taxon>
        <taxon>CS clade</taxon>
        <taxon>Chlamydomonadales</taxon>
        <taxon>Haematococcaceae</taxon>
        <taxon>Haematococcus</taxon>
    </lineage>
</organism>
<accession>A0A699ZRT8</accession>
<dbReference type="Proteomes" id="UP000485058">
    <property type="component" value="Unassembled WGS sequence"/>
</dbReference>
<name>A0A699ZRT8_HAELA</name>
<keyword evidence="2" id="KW-1185">Reference proteome</keyword>
<evidence type="ECO:0000313" key="1">
    <source>
        <dbReference type="EMBL" id="GFH25061.1"/>
    </source>
</evidence>
<evidence type="ECO:0000313" key="2">
    <source>
        <dbReference type="Proteomes" id="UP000485058"/>
    </source>
</evidence>
<dbReference type="AlphaFoldDB" id="A0A699ZRT8"/>
<gene>
    <name evidence="1" type="ORF">HaLaN_22958</name>
</gene>
<proteinExistence type="predicted"/>
<reference evidence="1 2" key="1">
    <citation type="submission" date="2020-02" db="EMBL/GenBank/DDBJ databases">
        <title>Draft genome sequence of Haematococcus lacustris strain NIES-144.</title>
        <authorList>
            <person name="Morimoto D."/>
            <person name="Nakagawa S."/>
            <person name="Yoshida T."/>
            <person name="Sawayama S."/>
        </authorList>
    </citation>
    <scope>NUCLEOTIDE SEQUENCE [LARGE SCALE GENOMIC DNA]</scope>
    <source>
        <strain evidence="1 2">NIES-144</strain>
    </source>
</reference>
<comment type="caution">
    <text evidence="1">The sequence shown here is derived from an EMBL/GenBank/DDBJ whole genome shotgun (WGS) entry which is preliminary data.</text>
</comment>